<feature type="chain" id="PRO_5040312183" description="Secreted protein" evidence="1">
    <location>
        <begin position="25"/>
        <end position="101"/>
    </location>
</feature>
<dbReference type="EMBL" id="MU251428">
    <property type="protein sequence ID" value="KAG9235601.1"/>
    <property type="molecule type" value="Genomic_DNA"/>
</dbReference>
<evidence type="ECO:0000256" key="1">
    <source>
        <dbReference type="SAM" id="SignalP"/>
    </source>
</evidence>
<reference evidence="2" key="1">
    <citation type="journal article" date="2021" name="IMA Fungus">
        <title>Genomic characterization of three marine fungi, including Emericellopsis atlantica sp. nov. with signatures of a generalist lifestyle and marine biomass degradation.</title>
        <authorList>
            <person name="Hagestad O.C."/>
            <person name="Hou L."/>
            <person name="Andersen J.H."/>
            <person name="Hansen E.H."/>
            <person name="Altermark B."/>
            <person name="Li C."/>
            <person name="Kuhnert E."/>
            <person name="Cox R.J."/>
            <person name="Crous P.W."/>
            <person name="Spatafora J.W."/>
            <person name="Lail K."/>
            <person name="Amirebrahimi M."/>
            <person name="Lipzen A."/>
            <person name="Pangilinan J."/>
            <person name="Andreopoulos W."/>
            <person name="Hayes R.D."/>
            <person name="Ng V."/>
            <person name="Grigoriev I.V."/>
            <person name="Jackson S.A."/>
            <person name="Sutton T.D.S."/>
            <person name="Dobson A.D.W."/>
            <person name="Rama T."/>
        </authorList>
    </citation>
    <scope>NUCLEOTIDE SEQUENCE</scope>
    <source>
        <strain evidence="2">TRa018bII</strain>
    </source>
</reference>
<dbReference type="AlphaFoldDB" id="A0A9P7YLA8"/>
<keyword evidence="1" id="KW-0732">Signal</keyword>
<sequence length="101" mass="11583">MIADYIHLLGYLSLFFCLPPPSKSHHSSFIVSSLAAILDRVILRQFALLPLHPWYYIKSIGVSCPFCTPFPAPYPSCPLHHSIRDNHTRIPSQQSMRARHR</sequence>
<protein>
    <recommendedName>
        <fullName evidence="4">Secreted protein</fullName>
    </recommendedName>
</protein>
<name>A0A9P7YLA8_9HELO</name>
<evidence type="ECO:0008006" key="4">
    <source>
        <dbReference type="Google" id="ProtNLM"/>
    </source>
</evidence>
<dbReference type="Proteomes" id="UP000824998">
    <property type="component" value="Unassembled WGS sequence"/>
</dbReference>
<proteinExistence type="predicted"/>
<keyword evidence="3" id="KW-1185">Reference proteome</keyword>
<comment type="caution">
    <text evidence="2">The sequence shown here is derived from an EMBL/GenBank/DDBJ whole genome shotgun (WGS) entry which is preliminary data.</text>
</comment>
<evidence type="ECO:0000313" key="2">
    <source>
        <dbReference type="EMBL" id="KAG9235601.1"/>
    </source>
</evidence>
<accession>A0A9P7YLA8</accession>
<gene>
    <name evidence="2" type="ORF">BJ875DRAFT_267068</name>
</gene>
<feature type="signal peptide" evidence="1">
    <location>
        <begin position="1"/>
        <end position="24"/>
    </location>
</feature>
<evidence type="ECO:0000313" key="3">
    <source>
        <dbReference type="Proteomes" id="UP000824998"/>
    </source>
</evidence>
<organism evidence="2 3">
    <name type="scientific">Amylocarpus encephaloides</name>
    <dbReference type="NCBI Taxonomy" id="45428"/>
    <lineage>
        <taxon>Eukaryota</taxon>
        <taxon>Fungi</taxon>
        <taxon>Dikarya</taxon>
        <taxon>Ascomycota</taxon>
        <taxon>Pezizomycotina</taxon>
        <taxon>Leotiomycetes</taxon>
        <taxon>Helotiales</taxon>
        <taxon>Helotiales incertae sedis</taxon>
        <taxon>Amylocarpus</taxon>
    </lineage>
</organism>